<dbReference type="InterPro" id="IPR028171">
    <property type="entry name" value="Codanin-1_C"/>
</dbReference>
<evidence type="ECO:0000259" key="1">
    <source>
        <dbReference type="Pfam" id="PF15296"/>
    </source>
</evidence>
<dbReference type="EMBL" id="AAZO01004819">
    <property type="status" value="NOT_ANNOTATED_CDS"/>
    <property type="molecule type" value="Genomic_DNA"/>
</dbReference>
<evidence type="ECO:0000313" key="2">
    <source>
        <dbReference type="EMBL" id="EEB16111.1"/>
    </source>
</evidence>
<dbReference type="PANTHER" id="PTHR28678:SF1">
    <property type="entry name" value="CODANIN-1"/>
    <property type="match status" value="1"/>
</dbReference>
<organism>
    <name type="scientific">Pediculus humanus subsp. corporis</name>
    <name type="common">Body louse</name>
    <dbReference type="NCBI Taxonomy" id="121224"/>
    <lineage>
        <taxon>Eukaryota</taxon>
        <taxon>Metazoa</taxon>
        <taxon>Ecdysozoa</taxon>
        <taxon>Arthropoda</taxon>
        <taxon>Hexapoda</taxon>
        <taxon>Insecta</taxon>
        <taxon>Pterygota</taxon>
        <taxon>Neoptera</taxon>
        <taxon>Paraneoptera</taxon>
        <taxon>Psocodea</taxon>
        <taxon>Troctomorpha</taxon>
        <taxon>Phthiraptera</taxon>
        <taxon>Anoplura</taxon>
        <taxon>Pediculidae</taxon>
        <taxon>Pediculus</taxon>
    </lineage>
</organism>
<dbReference type="OMA" id="CEKTIPA"/>
<dbReference type="EMBL" id="DS235562">
    <property type="protein sequence ID" value="EEB16111.1"/>
    <property type="molecule type" value="Genomic_DNA"/>
</dbReference>
<name>E0VRV5_PEDHC</name>
<dbReference type="EnsemblMetazoa" id="PHUM405140-RA">
    <property type="protein sequence ID" value="PHUM405140-PA"/>
    <property type="gene ID" value="PHUM405140"/>
</dbReference>
<dbReference type="STRING" id="121224.E0VRV5"/>
<dbReference type="FunCoup" id="E0VRV5">
    <property type="interactions" value="1836"/>
</dbReference>
<dbReference type="HOGENOM" id="CLU_277892_0_0_1"/>
<reference evidence="3" key="3">
    <citation type="submission" date="2021-02" db="UniProtKB">
        <authorList>
            <consortium name="EnsemblMetazoa"/>
        </authorList>
    </citation>
    <scope>IDENTIFICATION</scope>
    <source>
        <strain evidence="3">USDA</strain>
    </source>
</reference>
<evidence type="ECO:0000313" key="3">
    <source>
        <dbReference type="EnsemblMetazoa" id="PHUM405140-PA"/>
    </source>
</evidence>
<dbReference type="InParanoid" id="E0VRV5"/>
<evidence type="ECO:0000313" key="4">
    <source>
        <dbReference type="Proteomes" id="UP000009046"/>
    </source>
</evidence>
<dbReference type="Proteomes" id="UP000009046">
    <property type="component" value="Unassembled WGS sequence"/>
</dbReference>
<keyword evidence="4" id="KW-1185">Reference proteome</keyword>
<dbReference type="Pfam" id="PF15296">
    <property type="entry name" value="Codanin-1_C"/>
    <property type="match status" value="1"/>
</dbReference>
<dbReference type="VEuPathDB" id="VectorBase:PHUM405140"/>
<dbReference type="RefSeq" id="XP_002428849.1">
    <property type="nucleotide sequence ID" value="XM_002428804.1"/>
</dbReference>
<dbReference type="GO" id="GO:0006325">
    <property type="term" value="P:chromatin organization"/>
    <property type="evidence" value="ECO:0007669"/>
    <property type="project" value="TreeGrafter"/>
</dbReference>
<sequence>MAAKVLEAVINNNLSVDNVLEWLSKNYSINKIENVSSKQYDFECTPIEFVSNFLMFLREQTSRNFEIYDAETPKKSSYTRVHKNIKSFEEQSLDSKSSLGSSFYFNCSDVDSLKSFPALLSCSSNKLEKFESRIKNSDNSSNKINLEKTSRRVKLFSDLENSDKKSELDDHDLKLFDNFYIDCKNNFASSTPKTLKSHSSSVASNLGAGELTKSSVVESLSERMSTNSFNSITEISSSKSVSISDDSSFKNKDNKMNSKITLGDFMVNDLSIGDNKRDKKGKYKKRIQTIKLNSVSNRSAIHDKFENSIDNLPRSSIFKTDSNNLNDVQVEELSQMNSKITNTSLESSNNNNNKEPNMKKVTFVNQLKILSKLYSFLISENFCQNILMEFCFIISLLLIQNHDKKNPGTGLEINENKKYFGSVHNCVFFAVETLWHQRHNLQFLNLPALKLLSENDRITEFNIELNEYVKKTYLQKQNSDESKKCLHQFKTENEGKLFLNLIILCIQMKFYFSRNVSFQYETDNRENFTCDSSFHAFRKQRDLFYNILAIWEANHLTPGWIFSVGLGSKIRSLLGISSDPINLLHFARLFRNQLITSCCGENQGKENMNEKIFQLLPTADPNKIIRLRARLVGSSKRQGPCPVPDFPGYLQCTNILRLLAKFLGFLEFMPYFGEKIYSDKILSIHCSVRHNTLPLFDINECLECAVKKGKLTLTIPWIVSYLSMIDYYSAHLQIYRKIWKLLIVIYKNVNEFNNKRNSFYLKIILGYIFQNPNFPPELFYNILNDISKDVLNSFITKMEDVSKGLDSYDFVHENILYAVCPYLNEINVILSENLGCNVRHVKPVTTQEKSFSKSQQISKQLELRLESSFLHNQSSSTRKTIEFVTERIASIAIKEMIHNIIPKIKKEAWMELDNLPLIKSNEIESTADNLSKTYYKKLQTVCREKNWTTSLIRSENSIKSLLSNDLQPSVIETCFKITCRQAMEKIDKWMQKSSDIITQDSIDDDKGQSNNNNNKYHLCYVTETVGTNDDDGGDGDGDGGDSVPASQILCAIKELSCKVYEKKNCFIEVECLIEEATKTLKFRKDVVPVAKNDDVKQYLNFILEIFETYSKKNGCDKFTLLLEYMIETLNDNDYISDELA</sequence>
<dbReference type="GeneID" id="8233994"/>
<proteinExistence type="predicted"/>
<reference evidence="2" key="2">
    <citation type="submission" date="2007-04" db="EMBL/GenBank/DDBJ databases">
        <title>The genome of the human body louse.</title>
        <authorList>
            <consortium name="The Human Body Louse Genome Consortium"/>
            <person name="Kirkness E."/>
            <person name="Walenz B."/>
            <person name="Hass B."/>
            <person name="Bruggner R."/>
            <person name="Strausberg R."/>
        </authorList>
    </citation>
    <scope>NUCLEOTIDE SEQUENCE</scope>
    <source>
        <strain evidence="2">USDA</strain>
    </source>
</reference>
<dbReference type="CTD" id="8233994"/>
<dbReference type="GO" id="GO:0005634">
    <property type="term" value="C:nucleus"/>
    <property type="evidence" value="ECO:0007669"/>
    <property type="project" value="TreeGrafter"/>
</dbReference>
<dbReference type="KEGG" id="phu:Phum_PHUM405140"/>
<dbReference type="eggNOG" id="ENOG502QPWR">
    <property type="taxonomic scope" value="Eukaryota"/>
</dbReference>
<dbReference type="AlphaFoldDB" id="E0VRV5"/>
<accession>E0VRV5</accession>
<dbReference type="OrthoDB" id="20982at2759"/>
<reference evidence="2" key="1">
    <citation type="submission" date="2007-04" db="EMBL/GenBank/DDBJ databases">
        <title>Annotation of Pediculus humanus corporis strain USDA.</title>
        <authorList>
            <person name="Kirkness E."/>
            <person name="Hannick L."/>
            <person name="Hass B."/>
            <person name="Bruggner R."/>
            <person name="Lawson D."/>
            <person name="Bidwell S."/>
            <person name="Joardar V."/>
            <person name="Caler E."/>
            <person name="Walenz B."/>
            <person name="Inman J."/>
            <person name="Schobel S."/>
            <person name="Galinsky K."/>
            <person name="Amedeo P."/>
            <person name="Strausberg R."/>
        </authorList>
    </citation>
    <scope>NUCLEOTIDE SEQUENCE</scope>
    <source>
        <strain evidence="2">USDA</strain>
    </source>
</reference>
<gene>
    <name evidence="3" type="primary">8233994</name>
    <name evidence="2" type="ORF">Phum_PHUM405140</name>
</gene>
<protein>
    <recommendedName>
        <fullName evidence="1">Codanin-1 C-terminal domain-containing protein</fullName>
    </recommendedName>
</protein>
<dbReference type="PANTHER" id="PTHR28678">
    <property type="entry name" value="CODANIN-1"/>
    <property type="match status" value="1"/>
</dbReference>
<feature type="domain" description="Codanin-1 C-terminal" evidence="1">
    <location>
        <begin position="806"/>
        <end position="911"/>
    </location>
</feature>
<dbReference type="InterPro" id="IPR040031">
    <property type="entry name" value="Codanin-1"/>
</dbReference>